<protein>
    <submittedName>
        <fullName evidence="1">Uncharacterized protein</fullName>
    </submittedName>
</protein>
<proteinExistence type="predicted"/>
<sequence>MIKWGNLRLLIGGHSKKVFDKITGWFLREPYWYW</sequence>
<evidence type="ECO:0000313" key="2">
    <source>
        <dbReference type="Proteomes" id="UP000811609"/>
    </source>
</evidence>
<dbReference type="AlphaFoldDB" id="A0A8T1P679"/>
<dbReference type="Proteomes" id="UP000811609">
    <property type="component" value="Chromosome 11"/>
</dbReference>
<keyword evidence="2" id="KW-1185">Reference proteome</keyword>
<name>A0A8T1P679_CARIL</name>
<reference evidence="1" key="1">
    <citation type="submission" date="2020-12" db="EMBL/GenBank/DDBJ databases">
        <title>WGS assembly of Carya illinoinensis cv. Pawnee.</title>
        <authorList>
            <person name="Platts A."/>
            <person name="Shu S."/>
            <person name="Wright S."/>
            <person name="Barry K."/>
            <person name="Edger P."/>
            <person name="Pires J.C."/>
            <person name="Schmutz J."/>
        </authorList>
    </citation>
    <scope>NUCLEOTIDE SEQUENCE</scope>
    <source>
        <tissue evidence="1">Leaf</tissue>
    </source>
</reference>
<gene>
    <name evidence="1" type="ORF">CIPAW_11G199700</name>
</gene>
<comment type="caution">
    <text evidence="1">The sequence shown here is derived from an EMBL/GenBank/DDBJ whole genome shotgun (WGS) entry which is preliminary data.</text>
</comment>
<organism evidence="1 2">
    <name type="scientific">Carya illinoinensis</name>
    <name type="common">Pecan</name>
    <dbReference type="NCBI Taxonomy" id="32201"/>
    <lineage>
        <taxon>Eukaryota</taxon>
        <taxon>Viridiplantae</taxon>
        <taxon>Streptophyta</taxon>
        <taxon>Embryophyta</taxon>
        <taxon>Tracheophyta</taxon>
        <taxon>Spermatophyta</taxon>
        <taxon>Magnoliopsida</taxon>
        <taxon>eudicotyledons</taxon>
        <taxon>Gunneridae</taxon>
        <taxon>Pentapetalae</taxon>
        <taxon>rosids</taxon>
        <taxon>fabids</taxon>
        <taxon>Fagales</taxon>
        <taxon>Juglandaceae</taxon>
        <taxon>Carya</taxon>
    </lineage>
</organism>
<accession>A0A8T1P679</accession>
<evidence type="ECO:0000313" key="1">
    <source>
        <dbReference type="EMBL" id="KAG6637738.1"/>
    </source>
</evidence>
<dbReference type="EMBL" id="CM031819">
    <property type="protein sequence ID" value="KAG6637738.1"/>
    <property type="molecule type" value="Genomic_DNA"/>
</dbReference>